<feature type="transmembrane region" description="Helical" evidence="1">
    <location>
        <begin position="20"/>
        <end position="43"/>
    </location>
</feature>
<feature type="transmembrane region" description="Helical" evidence="1">
    <location>
        <begin position="114"/>
        <end position="137"/>
    </location>
</feature>
<dbReference type="EMBL" id="JAEANY010000001">
    <property type="protein sequence ID" value="MBH5321648.1"/>
    <property type="molecule type" value="Genomic_DNA"/>
</dbReference>
<keyword evidence="1" id="KW-0812">Transmembrane</keyword>
<gene>
    <name evidence="2" type="ORF">I5L03_03490</name>
</gene>
<proteinExistence type="predicted"/>
<feature type="transmembrane region" description="Helical" evidence="1">
    <location>
        <begin position="63"/>
        <end position="85"/>
    </location>
</feature>
<accession>A0ABS0N152</accession>
<keyword evidence="3" id="KW-1185">Reference proteome</keyword>
<dbReference type="Proteomes" id="UP000602442">
    <property type="component" value="Unassembled WGS sequence"/>
</dbReference>
<protein>
    <submittedName>
        <fullName evidence="2">DUF2975 domain-containing protein</fullName>
    </submittedName>
</protein>
<keyword evidence="1" id="KW-1133">Transmembrane helix</keyword>
<keyword evidence="1" id="KW-0472">Membrane</keyword>
<dbReference type="RefSeq" id="WP_197920288.1">
    <property type="nucleotide sequence ID" value="NZ_CAWPTA010000006.1"/>
</dbReference>
<name>A0ABS0N152_9SPHN</name>
<evidence type="ECO:0000313" key="3">
    <source>
        <dbReference type="Proteomes" id="UP000602442"/>
    </source>
</evidence>
<comment type="caution">
    <text evidence="2">The sequence shown here is derived from an EMBL/GenBank/DDBJ whole genome shotgun (WGS) entry which is preliminary data.</text>
</comment>
<dbReference type="InterPro" id="IPR021354">
    <property type="entry name" value="DUF2975"/>
</dbReference>
<feature type="transmembrane region" description="Helical" evidence="1">
    <location>
        <begin position="149"/>
        <end position="169"/>
    </location>
</feature>
<organism evidence="2 3">
    <name type="scientific">Aurantiacibacter sediminis</name>
    <dbReference type="NCBI Taxonomy" id="2793064"/>
    <lineage>
        <taxon>Bacteria</taxon>
        <taxon>Pseudomonadati</taxon>
        <taxon>Pseudomonadota</taxon>
        <taxon>Alphaproteobacteria</taxon>
        <taxon>Sphingomonadales</taxon>
        <taxon>Erythrobacteraceae</taxon>
        <taxon>Aurantiacibacter</taxon>
    </lineage>
</organism>
<dbReference type="Pfam" id="PF11188">
    <property type="entry name" value="DUF2975"/>
    <property type="match status" value="1"/>
</dbReference>
<evidence type="ECO:0000256" key="1">
    <source>
        <dbReference type="SAM" id="Phobius"/>
    </source>
</evidence>
<evidence type="ECO:0000313" key="2">
    <source>
        <dbReference type="EMBL" id="MBH5321648.1"/>
    </source>
</evidence>
<reference evidence="2 3" key="1">
    <citation type="submission" date="2020-11" db="EMBL/GenBank/DDBJ databases">
        <title>Erythrobacter sediminis sp. nov., a marine bacterium from a tidal flat of Garorim Bay.</title>
        <authorList>
            <person name="Kim D."/>
            <person name="Yoo Y."/>
            <person name="Kim J.-J."/>
        </authorList>
    </citation>
    <scope>NUCLEOTIDE SEQUENCE [LARGE SCALE GENOMIC DNA]</scope>
    <source>
        <strain evidence="2 3">JGD-13</strain>
    </source>
</reference>
<sequence length="183" mass="19906">MSTSTRPNDLLLVSGKALTILMQIFMSIAAFALLITIPVLLFYQADIAAELTAELGQEITDFPLPTIIALLVMALMVVALVFAFFDQLRRIINTVGHGDPFAPQNARRLGNMGWLLLVVQLLMIPISGAGLTVAKWADEVGHEDITVDAGLDLTGILMVIVLFILARVFKRGAEMRDDLEGTV</sequence>